<dbReference type="STRING" id="218140.BPSY_0728"/>
<gene>
    <name evidence="1" type="ORF">BPSY_0728</name>
</gene>
<dbReference type="PANTHER" id="PTHR31891:SF1">
    <property type="entry name" value="FORMAMIDASE C869.04-RELATED"/>
    <property type="match status" value="1"/>
</dbReference>
<dbReference type="InterPro" id="IPR004304">
    <property type="entry name" value="FmdA_AmdA"/>
</dbReference>
<dbReference type="eggNOG" id="COG2421">
    <property type="taxonomic scope" value="Bacteria"/>
</dbReference>
<dbReference type="Gene3D" id="2.60.120.580">
    <property type="entry name" value="Acetamidase/Formamidase-like domains"/>
    <property type="match status" value="2"/>
</dbReference>
<evidence type="ECO:0000313" key="2">
    <source>
        <dbReference type="Proteomes" id="UP000029050"/>
    </source>
</evidence>
<dbReference type="SUPFAM" id="SSF141130">
    <property type="entry name" value="Acetamidase/Formamidase-like"/>
    <property type="match status" value="1"/>
</dbReference>
<dbReference type="EC" id="3.5.1.49" evidence="1"/>
<dbReference type="PANTHER" id="PTHR31891">
    <property type="entry name" value="FORMAMIDASE C869.04-RELATED"/>
    <property type="match status" value="1"/>
</dbReference>
<dbReference type="GeneID" id="98299937"/>
<organism evidence="1 2">
    <name type="scientific">Bifidobacterium psychraerophilum</name>
    <dbReference type="NCBI Taxonomy" id="218140"/>
    <lineage>
        <taxon>Bacteria</taxon>
        <taxon>Bacillati</taxon>
        <taxon>Actinomycetota</taxon>
        <taxon>Actinomycetes</taxon>
        <taxon>Bifidobacteriales</taxon>
        <taxon>Bifidobacteriaceae</taxon>
        <taxon>Bifidobacterium</taxon>
    </lineage>
</organism>
<keyword evidence="2" id="KW-1185">Reference proteome</keyword>
<accession>A0A087CI37</accession>
<name>A0A087CI37_9BIFI</name>
<protein>
    <submittedName>
        <fullName evidence="1">Acetamidase/formamidase</fullName>
        <ecNumber evidence="1">3.5.1.49</ecNumber>
    </submittedName>
</protein>
<dbReference type="RefSeq" id="WP_051921630.1">
    <property type="nucleotide sequence ID" value="NZ_JGZI01000008.1"/>
</dbReference>
<dbReference type="OrthoDB" id="9785236at2"/>
<comment type="caution">
    <text evidence="1">The sequence shown here is derived from an EMBL/GenBank/DDBJ whole genome shotgun (WGS) entry which is preliminary data.</text>
</comment>
<sequence>MHANALQSPPSVIHIQSDPESVFWGVLPSQNDPPLAVVDSASTISIDTLSHEGVLEDQGGDPIAFFGAQGVPPEQVLDDAVDLVSQLTHPKGVGPHIVNRRIDVAGARAGDYLKIDVLRLLPRVPYGIISNRHGKGVLTDTFPREHGTISIFAKQILHEGRMWGVIDKAGPDAIARYRERNGDRGKYRLSSPPEEGGSLSFPLHPFLGIMGVTPATDEHLNTVPPGDFGGNIDINLLVEGSSLYLPIQVDGAGFYTGDPHFAQGNGEVSLTALEASLRADLRLTVIPRRNFVERYGALRGPLVETPEYLVTTGRALTLDEALRNCVSEAVLALTHMHGMDDTHAYALASACVDFNISEAVDIVKGVHACIPKTCFDMPRP</sequence>
<dbReference type="AlphaFoldDB" id="A0A087CI37"/>
<dbReference type="Pfam" id="PF03069">
    <property type="entry name" value="FmdA_AmdA"/>
    <property type="match status" value="1"/>
</dbReference>
<dbReference type="EMBL" id="JGZI01000008">
    <property type="protein sequence ID" value="KFI82937.1"/>
    <property type="molecule type" value="Genomic_DNA"/>
</dbReference>
<dbReference type="Proteomes" id="UP000029050">
    <property type="component" value="Unassembled WGS sequence"/>
</dbReference>
<reference evidence="1 2" key="1">
    <citation type="submission" date="2014-03" db="EMBL/GenBank/DDBJ databases">
        <title>Genomics of Bifidobacteria.</title>
        <authorList>
            <person name="Ventura M."/>
            <person name="Milani C."/>
            <person name="Lugli G.A."/>
        </authorList>
    </citation>
    <scope>NUCLEOTIDE SEQUENCE [LARGE SCALE GENOMIC DNA]</scope>
    <source>
        <strain evidence="1 2">LMG 21775</strain>
    </source>
</reference>
<proteinExistence type="predicted"/>
<evidence type="ECO:0000313" key="1">
    <source>
        <dbReference type="EMBL" id="KFI82937.1"/>
    </source>
</evidence>
<dbReference type="Gene3D" id="3.10.28.20">
    <property type="entry name" value="Acetamidase/Formamidase-like domains"/>
    <property type="match status" value="1"/>
</dbReference>
<keyword evidence="1" id="KW-0378">Hydrolase</keyword>
<dbReference type="GO" id="GO:0004328">
    <property type="term" value="F:formamidase activity"/>
    <property type="evidence" value="ECO:0007669"/>
    <property type="project" value="UniProtKB-EC"/>
</dbReference>